<dbReference type="AlphaFoldDB" id="A0A665WNE5"/>
<dbReference type="Proteomes" id="UP000472264">
    <property type="component" value="Chromosome 4"/>
</dbReference>
<reference evidence="1" key="3">
    <citation type="submission" date="2025-09" db="UniProtKB">
        <authorList>
            <consortium name="Ensembl"/>
        </authorList>
    </citation>
    <scope>IDENTIFICATION</scope>
</reference>
<name>A0A665WNE5_ECHNA</name>
<evidence type="ECO:0000313" key="1">
    <source>
        <dbReference type="Ensembl" id="ENSENLP00000045017.1"/>
    </source>
</evidence>
<dbReference type="PROSITE" id="PS50096">
    <property type="entry name" value="IQ"/>
    <property type="match status" value="1"/>
</dbReference>
<dbReference type="InParanoid" id="A0A665WNE5"/>
<dbReference type="Pfam" id="PF00612">
    <property type="entry name" value="IQ"/>
    <property type="match status" value="1"/>
</dbReference>
<evidence type="ECO:0000313" key="2">
    <source>
        <dbReference type="Proteomes" id="UP000472264"/>
    </source>
</evidence>
<reference evidence="1" key="2">
    <citation type="submission" date="2025-08" db="UniProtKB">
        <authorList>
            <consortium name="Ensembl"/>
        </authorList>
    </citation>
    <scope>IDENTIFICATION</scope>
</reference>
<dbReference type="InterPro" id="IPR000048">
    <property type="entry name" value="IQ_motif_EF-hand-BS"/>
</dbReference>
<accession>A0A665WNE5</accession>
<protein>
    <submittedName>
        <fullName evidence="1">Uncharacterized protein</fullName>
    </submittedName>
</protein>
<keyword evidence="2" id="KW-1185">Reference proteome</keyword>
<proteinExistence type="predicted"/>
<dbReference type="SMART" id="SM00015">
    <property type="entry name" value="IQ"/>
    <property type="match status" value="1"/>
</dbReference>
<dbReference type="Gene3D" id="1.20.5.190">
    <property type="match status" value="1"/>
</dbReference>
<organism evidence="1 2">
    <name type="scientific">Echeneis naucrates</name>
    <name type="common">Live sharksucker</name>
    <dbReference type="NCBI Taxonomy" id="173247"/>
    <lineage>
        <taxon>Eukaryota</taxon>
        <taxon>Metazoa</taxon>
        <taxon>Chordata</taxon>
        <taxon>Craniata</taxon>
        <taxon>Vertebrata</taxon>
        <taxon>Euteleostomi</taxon>
        <taxon>Actinopterygii</taxon>
        <taxon>Neopterygii</taxon>
        <taxon>Teleostei</taxon>
        <taxon>Neoteleostei</taxon>
        <taxon>Acanthomorphata</taxon>
        <taxon>Carangaria</taxon>
        <taxon>Carangiformes</taxon>
        <taxon>Echeneidae</taxon>
        <taxon>Echeneis</taxon>
    </lineage>
</organism>
<reference evidence="1" key="1">
    <citation type="submission" date="2021-04" db="EMBL/GenBank/DDBJ databases">
        <authorList>
            <consortium name="Wellcome Sanger Institute Data Sharing"/>
        </authorList>
    </citation>
    <scope>NUCLEOTIDE SEQUENCE [LARGE SCALE GENOMIC DNA]</scope>
</reference>
<sequence>RQCRSRPNEPCGPPPEVDINIEDEPQMQEAAVKIQAAFKGYKARKDMRPRRRKHEFCLIAKLNKIPRIPFCVATGSRQNRRTKYLRRTTKTR</sequence>
<dbReference type="Ensembl" id="ENSENLT00000046134.1">
    <property type="protein sequence ID" value="ENSENLP00000045017.1"/>
    <property type="gene ID" value="ENSENLG00000019174.1"/>
</dbReference>